<protein>
    <submittedName>
        <fullName evidence="1">Uncharacterized protein</fullName>
    </submittedName>
</protein>
<name>A0A4S4BMG3_9BACL</name>
<proteinExistence type="predicted"/>
<dbReference type="InterPro" id="IPR005361">
    <property type="entry name" value="UPF0158"/>
</dbReference>
<dbReference type="Proteomes" id="UP000310636">
    <property type="component" value="Unassembled WGS sequence"/>
</dbReference>
<organism evidence="1 2">
    <name type="scientific">Cohnella fermenti</name>
    <dbReference type="NCBI Taxonomy" id="2565925"/>
    <lineage>
        <taxon>Bacteria</taxon>
        <taxon>Bacillati</taxon>
        <taxon>Bacillota</taxon>
        <taxon>Bacilli</taxon>
        <taxon>Bacillales</taxon>
        <taxon>Paenibacillaceae</taxon>
        <taxon>Cohnella</taxon>
    </lineage>
</organism>
<dbReference type="EMBL" id="SSOB01000052">
    <property type="protein sequence ID" value="THF73605.1"/>
    <property type="molecule type" value="Genomic_DNA"/>
</dbReference>
<sequence>MKEMRLTGEQLGMIVASYDMHFDELDDFLNIETGEVVSLRMDHRDEEEEELSEIIEEGFGEVYFRVPKRESSEGYNDMEEFADTVADRRLQSALFRALSGGRGVFRRFKDALSADSRELERYYRFVEERNLVRILDWLESIDVKIVLVEG</sequence>
<dbReference type="RefSeq" id="WP_136373217.1">
    <property type="nucleotide sequence ID" value="NZ_SSOB01000052.1"/>
</dbReference>
<dbReference type="OrthoDB" id="367880at2"/>
<reference evidence="1 2" key="1">
    <citation type="submission" date="2019-04" db="EMBL/GenBank/DDBJ databases">
        <title>Cohnella sp. nov. isolated from preserved vegetables.</title>
        <authorList>
            <person name="Lin S.-Y."/>
            <person name="Hung M.-H."/>
            <person name="Young C.-C."/>
        </authorList>
    </citation>
    <scope>NUCLEOTIDE SEQUENCE [LARGE SCALE GENOMIC DNA]</scope>
    <source>
        <strain evidence="1 2">CC-MHH1044</strain>
    </source>
</reference>
<gene>
    <name evidence="1" type="ORF">E6C55_28390</name>
</gene>
<dbReference type="Pfam" id="PF03682">
    <property type="entry name" value="UPF0158"/>
    <property type="match status" value="1"/>
</dbReference>
<accession>A0A4S4BMG3</accession>
<evidence type="ECO:0000313" key="1">
    <source>
        <dbReference type="EMBL" id="THF73605.1"/>
    </source>
</evidence>
<dbReference type="AlphaFoldDB" id="A0A4S4BMG3"/>
<keyword evidence="2" id="KW-1185">Reference proteome</keyword>
<evidence type="ECO:0000313" key="2">
    <source>
        <dbReference type="Proteomes" id="UP000310636"/>
    </source>
</evidence>
<comment type="caution">
    <text evidence="1">The sequence shown here is derived from an EMBL/GenBank/DDBJ whole genome shotgun (WGS) entry which is preliminary data.</text>
</comment>